<dbReference type="Gene3D" id="3.60.15.10">
    <property type="entry name" value="Ribonuclease Z/Hydroxyacylglutathione hydrolase-like"/>
    <property type="match status" value="1"/>
</dbReference>
<evidence type="ECO:0000259" key="2">
    <source>
        <dbReference type="Pfam" id="PF12706"/>
    </source>
</evidence>
<dbReference type="PANTHER" id="PTHR43546">
    <property type="entry name" value="UPF0173 METAL-DEPENDENT HYDROLASE MJ1163-RELATED"/>
    <property type="match status" value="1"/>
</dbReference>
<dbReference type="AlphaFoldDB" id="A0AAU9CQS9"/>
<reference evidence="3 4" key="1">
    <citation type="submission" date="2021-12" db="EMBL/GenBank/DDBJ databases">
        <title>Genome sequencing of bacteria with rrn-lacking chromosome and rrn-plasmid.</title>
        <authorList>
            <person name="Anda M."/>
            <person name="Iwasaki W."/>
        </authorList>
    </citation>
    <scope>NUCLEOTIDE SEQUENCE [LARGE SCALE GENOMIC DNA]</scope>
    <source>
        <strain evidence="3 4">DSM 100852</strain>
    </source>
</reference>
<evidence type="ECO:0000256" key="1">
    <source>
        <dbReference type="ARBA" id="ARBA00022801"/>
    </source>
</evidence>
<proteinExistence type="predicted"/>
<protein>
    <submittedName>
        <fullName evidence="3">UPF0173 protein YddR</fullName>
    </submittedName>
</protein>
<name>A0AAU9CQS9_9BACT</name>
<dbReference type="GO" id="GO:0016787">
    <property type="term" value="F:hydrolase activity"/>
    <property type="evidence" value="ECO:0007669"/>
    <property type="project" value="UniProtKB-KW"/>
</dbReference>
<evidence type="ECO:0000313" key="3">
    <source>
        <dbReference type="EMBL" id="BDD10317.1"/>
    </source>
</evidence>
<keyword evidence="4" id="KW-1185">Reference proteome</keyword>
<dbReference type="PANTHER" id="PTHR43546:SF9">
    <property type="entry name" value="L-ASCORBATE-6-PHOSPHATE LACTONASE ULAG-RELATED"/>
    <property type="match status" value="1"/>
</dbReference>
<organism evidence="3 4">
    <name type="scientific">Fulvitalea axinellae</name>
    <dbReference type="NCBI Taxonomy" id="1182444"/>
    <lineage>
        <taxon>Bacteria</taxon>
        <taxon>Pseudomonadati</taxon>
        <taxon>Bacteroidota</taxon>
        <taxon>Cytophagia</taxon>
        <taxon>Cytophagales</taxon>
        <taxon>Persicobacteraceae</taxon>
        <taxon>Fulvitalea</taxon>
    </lineage>
</organism>
<dbReference type="InterPro" id="IPR050114">
    <property type="entry name" value="UPF0173_UPF0282_UlaG_hydrolase"/>
</dbReference>
<dbReference type="InterPro" id="IPR036866">
    <property type="entry name" value="RibonucZ/Hydroxyglut_hydro"/>
</dbReference>
<gene>
    <name evidence="3" type="primary">yddR</name>
    <name evidence="3" type="ORF">FUAX_27490</name>
</gene>
<keyword evidence="1" id="KW-0378">Hydrolase</keyword>
<dbReference type="SUPFAM" id="SSF56281">
    <property type="entry name" value="Metallo-hydrolase/oxidoreductase"/>
    <property type="match status" value="1"/>
</dbReference>
<sequence>MEKLSSKISKVSSVLMIVAMMIFGVNGYAKSKKEVTIQHIRNATLKIDYAGKSILLDPMLGKKHSFMSFVEQNKNLNPTVDLPFSVDKVTKGTDLILLTHTHLDHFDQKAKDFLDKNIPIYIQPFDKDLVEKSKFKNIHVLNSSTKVGNMEIIRTTGVHGPESINEMLGKVSGFVLKAKNYPTIYIVGDCLLDDVIRHNIETYKPDVVVTNSGGAVFMNETILMGAQETVDVAKMAPEATVVATHMESLDHCKVTRKQIRQLAKKEHVSNILTPKNGETLKLR</sequence>
<dbReference type="KEGG" id="fax:FUAX_27490"/>
<dbReference type="EMBL" id="AP025314">
    <property type="protein sequence ID" value="BDD10317.1"/>
    <property type="molecule type" value="Genomic_DNA"/>
</dbReference>
<dbReference type="Proteomes" id="UP001348817">
    <property type="component" value="Chromosome"/>
</dbReference>
<evidence type="ECO:0000313" key="4">
    <source>
        <dbReference type="Proteomes" id="UP001348817"/>
    </source>
</evidence>
<dbReference type="RefSeq" id="WP_338391883.1">
    <property type="nucleotide sequence ID" value="NZ_AP025314.1"/>
</dbReference>
<feature type="domain" description="Metallo-beta-lactamase" evidence="2">
    <location>
        <begin position="54"/>
        <end position="246"/>
    </location>
</feature>
<dbReference type="Pfam" id="PF12706">
    <property type="entry name" value="Lactamase_B_2"/>
    <property type="match status" value="1"/>
</dbReference>
<accession>A0AAU9CQS9</accession>
<dbReference type="InterPro" id="IPR001279">
    <property type="entry name" value="Metallo-B-lactamas"/>
</dbReference>